<evidence type="ECO:0000313" key="1">
    <source>
        <dbReference type="EMBL" id="WOT32710.1"/>
    </source>
</evidence>
<name>A0ABZ0K3N9_STRC4</name>
<evidence type="ECO:0008006" key="3">
    <source>
        <dbReference type="Google" id="ProtNLM"/>
    </source>
</evidence>
<protein>
    <recommendedName>
        <fullName evidence="3">Tn3 transposase DDE domain-containing protein</fullName>
    </recommendedName>
</protein>
<organism evidence="1 2">
    <name type="scientific">Streptomyces coeruleorubidus</name>
    <dbReference type="NCBI Taxonomy" id="116188"/>
    <lineage>
        <taxon>Bacteria</taxon>
        <taxon>Bacillati</taxon>
        <taxon>Actinomycetota</taxon>
        <taxon>Actinomycetes</taxon>
        <taxon>Kitasatosporales</taxon>
        <taxon>Streptomycetaceae</taxon>
        <taxon>Streptomyces</taxon>
    </lineage>
</organism>
<accession>A0ABZ0K3N9</accession>
<dbReference type="Proteomes" id="UP001305002">
    <property type="component" value="Chromosome"/>
</dbReference>
<keyword evidence="2" id="KW-1185">Reference proteome</keyword>
<reference evidence="1 2" key="1">
    <citation type="journal article" date="2021" name="J. Microbiol. Biotechnol.">
        <title>An Efficient Markerless Deletion System Suitable for the Industrial Strains of Streptomyces.</title>
        <authorList>
            <person name="Dong J."/>
            <person name="Wei J."/>
            <person name="Li H."/>
            <person name="Zhao S."/>
            <person name="Guan W."/>
        </authorList>
    </citation>
    <scope>NUCLEOTIDE SEQUENCE [LARGE SCALE GENOMIC DNA]</scope>
    <source>
        <strain evidence="1 2">CICC 11043</strain>
    </source>
</reference>
<reference evidence="1 2" key="2">
    <citation type="journal article" date="2024" name="Microb. Biotechnol.">
        <title>The involvement of multiple ABC transporters in daunorubicin efflux in Streptomyces coeruleorubidus.</title>
        <authorList>
            <person name="Dong J."/>
            <person name="Ning J."/>
            <person name="Tian Y."/>
            <person name="Li H."/>
            <person name="Chen H."/>
            <person name="Guan W."/>
        </authorList>
    </citation>
    <scope>NUCLEOTIDE SEQUENCE [LARGE SCALE GENOMIC DNA]</scope>
    <source>
        <strain evidence="1 2">CICC 11043</strain>
    </source>
</reference>
<sequence length="97" mass="10775">MTRPVQSQSRDLGCEVLSVLTPDGDGYDMAPRRRHLNLRAFSKTMVTIATLYNDLFSTAKEVGEQDPWCRYHQAGARERSCKGTAAGTRKEGSRVLG</sequence>
<evidence type="ECO:0000313" key="2">
    <source>
        <dbReference type="Proteomes" id="UP001305002"/>
    </source>
</evidence>
<proteinExistence type="predicted"/>
<dbReference type="EMBL" id="CP137524">
    <property type="protein sequence ID" value="WOT32710.1"/>
    <property type="molecule type" value="Genomic_DNA"/>
</dbReference>
<dbReference type="RefSeq" id="WP_317923196.1">
    <property type="nucleotide sequence ID" value="NZ_CP137524.1"/>
</dbReference>
<gene>
    <name evidence="1" type="ORF">R5U08_00440</name>
</gene>